<dbReference type="PANTHER" id="PTHR34406">
    <property type="entry name" value="PROTEIN YCEI"/>
    <property type="match status" value="1"/>
</dbReference>
<dbReference type="AlphaFoldDB" id="A0A084SX41"/>
<dbReference type="EMBL" id="JPMI01000075">
    <property type="protein sequence ID" value="KFA93026.1"/>
    <property type="molecule type" value="Genomic_DNA"/>
</dbReference>
<name>A0A084SX41_9BACT</name>
<dbReference type="InterPro" id="IPR007372">
    <property type="entry name" value="Lipid/polyisoprenoid-bd_YceI"/>
</dbReference>
<organism evidence="3 4">
    <name type="scientific">Archangium violaceum Cb vi76</name>
    <dbReference type="NCBI Taxonomy" id="1406225"/>
    <lineage>
        <taxon>Bacteria</taxon>
        <taxon>Pseudomonadati</taxon>
        <taxon>Myxococcota</taxon>
        <taxon>Myxococcia</taxon>
        <taxon>Myxococcales</taxon>
        <taxon>Cystobacterineae</taxon>
        <taxon>Archangiaceae</taxon>
        <taxon>Archangium</taxon>
    </lineage>
</organism>
<evidence type="ECO:0000313" key="4">
    <source>
        <dbReference type="Proteomes" id="UP000028547"/>
    </source>
</evidence>
<dbReference type="SUPFAM" id="SSF101874">
    <property type="entry name" value="YceI-like"/>
    <property type="match status" value="1"/>
</dbReference>
<evidence type="ECO:0000313" key="3">
    <source>
        <dbReference type="EMBL" id="KFA93026.1"/>
    </source>
</evidence>
<protein>
    <recommendedName>
        <fullName evidence="2">Lipid/polyisoprenoid-binding YceI-like domain-containing protein</fullName>
    </recommendedName>
</protein>
<dbReference type="PANTHER" id="PTHR34406:SF1">
    <property type="entry name" value="PROTEIN YCEI"/>
    <property type="match status" value="1"/>
</dbReference>
<feature type="chain" id="PRO_5001781686" description="Lipid/polyisoprenoid-binding YceI-like domain-containing protein" evidence="1">
    <location>
        <begin position="21"/>
        <end position="195"/>
    </location>
</feature>
<dbReference type="Proteomes" id="UP000028547">
    <property type="component" value="Unassembled WGS sequence"/>
</dbReference>
<evidence type="ECO:0000256" key="1">
    <source>
        <dbReference type="SAM" id="SignalP"/>
    </source>
</evidence>
<dbReference type="SMART" id="SM00867">
    <property type="entry name" value="YceI"/>
    <property type="match status" value="1"/>
</dbReference>
<feature type="domain" description="Lipid/polyisoprenoid-binding YceI-like" evidence="2">
    <location>
        <begin position="30"/>
        <end position="192"/>
    </location>
</feature>
<dbReference type="Pfam" id="PF04264">
    <property type="entry name" value="YceI"/>
    <property type="match status" value="1"/>
</dbReference>
<gene>
    <name evidence="3" type="ORF">Q664_12160</name>
</gene>
<evidence type="ECO:0000259" key="2">
    <source>
        <dbReference type="SMART" id="SM00867"/>
    </source>
</evidence>
<dbReference type="Gene3D" id="2.40.128.110">
    <property type="entry name" value="Lipid/polyisoprenoid-binding, YceI-like"/>
    <property type="match status" value="1"/>
</dbReference>
<feature type="signal peptide" evidence="1">
    <location>
        <begin position="1"/>
        <end position="20"/>
    </location>
</feature>
<dbReference type="InterPro" id="IPR036761">
    <property type="entry name" value="TTHA0802/YceI-like_sf"/>
</dbReference>
<dbReference type="RefSeq" id="WP_043393732.1">
    <property type="nucleotide sequence ID" value="NZ_JPMI01000075.1"/>
</dbReference>
<sequence length="195" mass="21124">MKRSSLAVLATLLLSTPVLAQEAAPAGPRMYSVKTADSSLTYRLNHKLHLVEGKARPTEGKALLKPDGTLQVAVRANVGDFDSGNSNRDAHMKEATEEPKYPTIEFKGIASGVKVPTTFPSEQTVALKGQLTFHGVKQPVEVPMKVVFTSAKDVTATGTFQISLDAFKVERPSLMMVKVDDALVLETKFQLQEGK</sequence>
<proteinExistence type="predicted"/>
<reference evidence="3 4" key="1">
    <citation type="submission" date="2014-07" db="EMBL/GenBank/DDBJ databases">
        <title>Draft Genome Sequence of Gephyronic Acid Producer, Cystobacter violaceus Strain Cb vi76.</title>
        <authorList>
            <person name="Stevens D.C."/>
            <person name="Young J."/>
            <person name="Carmichael R."/>
            <person name="Tan J."/>
            <person name="Taylor R.E."/>
        </authorList>
    </citation>
    <scope>NUCLEOTIDE SEQUENCE [LARGE SCALE GENOMIC DNA]</scope>
    <source>
        <strain evidence="3 4">Cb vi76</strain>
    </source>
</reference>
<keyword evidence="1" id="KW-0732">Signal</keyword>
<comment type="caution">
    <text evidence="3">The sequence shown here is derived from an EMBL/GenBank/DDBJ whole genome shotgun (WGS) entry which is preliminary data.</text>
</comment>
<accession>A0A084SX41</accession>